<comment type="caution">
    <text evidence="5">The sequence shown here is derived from an EMBL/GenBank/DDBJ whole genome shotgun (WGS) entry which is preliminary data.</text>
</comment>
<dbReference type="AlphaFoldDB" id="A0AAD5K0W9"/>
<dbReference type="GO" id="GO:0034974">
    <property type="term" value="C:Swi5-Swi2 complex"/>
    <property type="evidence" value="ECO:0007669"/>
    <property type="project" value="TreeGrafter"/>
</dbReference>
<evidence type="ECO:0000313" key="5">
    <source>
        <dbReference type="EMBL" id="KAI9264125.1"/>
    </source>
</evidence>
<reference evidence="5" key="1">
    <citation type="journal article" date="2022" name="IScience">
        <title>Evolution of zygomycete secretomes and the origins of terrestrial fungal ecologies.</title>
        <authorList>
            <person name="Chang Y."/>
            <person name="Wang Y."/>
            <person name="Mondo S."/>
            <person name="Ahrendt S."/>
            <person name="Andreopoulos W."/>
            <person name="Barry K."/>
            <person name="Beard J."/>
            <person name="Benny G.L."/>
            <person name="Blankenship S."/>
            <person name="Bonito G."/>
            <person name="Cuomo C."/>
            <person name="Desiro A."/>
            <person name="Gervers K.A."/>
            <person name="Hundley H."/>
            <person name="Kuo A."/>
            <person name="LaButti K."/>
            <person name="Lang B.F."/>
            <person name="Lipzen A."/>
            <person name="O'Donnell K."/>
            <person name="Pangilinan J."/>
            <person name="Reynolds N."/>
            <person name="Sandor L."/>
            <person name="Smith M.E."/>
            <person name="Tsang A."/>
            <person name="Grigoriev I.V."/>
            <person name="Stajich J.E."/>
            <person name="Spatafora J.W."/>
        </authorList>
    </citation>
    <scope>NUCLEOTIDE SEQUENCE</scope>
    <source>
        <strain evidence="5">RSA 2281</strain>
    </source>
</reference>
<dbReference type="PANTHER" id="PTHR28529:SF2">
    <property type="entry name" value="DNA REPAIR PROTEIN SWI5 HOMOLOG"/>
    <property type="match status" value="1"/>
</dbReference>
<accession>A0AAD5K0W9</accession>
<dbReference type="GO" id="GO:0000709">
    <property type="term" value="P:meiotic joint molecule formation"/>
    <property type="evidence" value="ECO:0007669"/>
    <property type="project" value="TreeGrafter"/>
</dbReference>
<evidence type="ECO:0000313" key="6">
    <source>
        <dbReference type="Proteomes" id="UP001209540"/>
    </source>
</evidence>
<dbReference type="Pfam" id="PF07061">
    <property type="entry name" value="Swi5"/>
    <property type="match status" value="1"/>
</dbReference>
<keyword evidence="6" id="KW-1185">Reference proteome</keyword>
<protein>
    <recommendedName>
        <fullName evidence="7">DNA repair protein SWI5 homolog</fullName>
    </recommendedName>
</protein>
<gene>
    <name evidence="5" type="ORF">BDA99DRAFT_559423</name>
</gene>
<dbReference type="GO" id="GO:0032798">
    <property type="term" value="C:Swi5-Sfr1 complex"/>
    <property type="evidence" value="ECO:0007669"/>
    <property type="project" value="TreeGrafter"/>
</dbReference>
<dbReference type="Proteomes" id="UP001209540">
    <property type="component" value="Unassembled WGS sequence"/>
</dbReference>
<dbReference type="InterPro" id="IPR010760">
    <property type="entry name" value="DNA-repair_Swi5"/>
</dbReference>
<reference evidence="5" key="2">
    <citation type="submission" date="2023-02" db="EMBL/GenBank/DDBJ databases">
        <authorList>
            <consortium name="DOE Joint Genome Institute"/>
            <person name="Mondo S.J."/>
            <person name="Chang Y."/>
            <person name="Wang Y."/>
            <person name="Ahrendt S."/>
            <person name="Andreopoulos W."/>
            <person name="Barry K."/>
            <person name="Beard J."/>
            <person name="Benny G.L."/>
            <person name="Blankenship S."/>
            <person name="Bonito G."/>
            <person name="Cuomo C."/>
            <person name="Desiro A."/>
            <person name="Gervers K.A."/>
            <person name="Hundley H."/>
            <person name="Kuo A."/>
            <person name="LaButti K."/>
            <person name="Lang B.F."/>
            <person name="Lipzen A."/>
            <person name="O'Donnell K."/>
            <person name="Pangilinan J."/>
            <person name="Reynolds N."/>
            <person name="Sandor L."/>
            <person name="Smith M.W."/>
            <person name="Tsang A."/>
            <person name="Grigoriev I.V."/>
            <person name="Stajich J.E."/>
            <person name="Spatafora J.W."/>
        </authorList>
    </citation>
    <scope>NUCLEOTIDE SEQUENCE</scope>
    <source>
        <strain evidence="5">RSA 2281</strain>
    </source>
</reference>
<dbReference type="Gene3D" id="1.20.5.170">
    <property type="match status" value="1"/>
</dbReference>
<keyword evidence="3" id="KW-0234">DNA repair</keyword>
<evidence type="ECO:0000256" key="1">
    <source>
        <dbReference type="ARBA" id="ARBA00008060"/>
    </source>
</evidence>
<organism evidence="5 6">
    <name type="scientific">Phascolomyces articulosus</name>
    <dbReference type="NCBI Taxonomy" id="60185"/>
    <lineage>
        <taxon>Eukaryota</taxon>
        <taxon>Fungi</taxon>
        <taxon>Fungi incertae sedis</taxon>
        <taxon>Mucoromycota</taxon>
        <taxon>Mucoromycotina</taxon>
        <taxon>Mucoromycetes</taxon>
        <taxon>Mucorales</taxon>
        <taxon>Lichtheimiaceae</taxon>
        <taxon>Phascolomyces</taxon>
    </lineage>
</organism>
<evidence type="ECO:0000256" key="4">
    <source>
        <dbReference type="SAM" id="Coils"/>
    </source>
</evidence>
<keyword evidence="4" id="KW-0175">Coiled coil</keyword>
<sequence length="84" mass="9966">MSSTMKMNKKRVEDLRIEYETLCNELQMDEKDASRLLQRRIQLLHEYNDLKDTAIRMIGVYAHQTGKTLQEVYSQFNVDPTVDQ</sequence>
<evidence type="ECO:0008006" key="7">
    <source>
        <dbReference type="Google" id="ProtNLM"/>
    </source>
</evidence>
<keyword evidence="2" id="KW-0227">DNA damage</keyword>
<dbReference type="GO" id="GO:0010772">
    <property type="term" value="P:meiotic DNA recombinase assembly involved in reciprocal meiotic recombination"/>
    <property type="evidence" value="ECO:0007669"/>
    <property type="project" value="TreeGrafter"/>
</dbReference>
<evidence type="ECO:0000256" key="3">
    <source>
        <dbReference type="ARBA" id="ARBA00023204"/>
    </source>
</evidence>
<dbReference type="PANTHER" id="PTHR28529">
    <property type="entry name" value="DNA REPAIR PROTEIN SWI5 HOMOLOG"/>
    <property type="match status" value="1"/>
</dbReference>
<evidence type="ECO:0000256" key="2">
    <source>
        <dbReference type="ARBA" id="ARBA00022763"/>
    </source>
</evidence>
<comment type="similarity">
    <text evidence="1">Belongs to the SWI5/SAE3 family.</text>
</comment>
<proteinExistence type="inferred from homology"/>
<feature type="coiled-coil region" evidence="4">
    <location>
        <begin position="5"/>
        <end position="32"/>
    </location>
</feature>
<name>A0AAD5K0W9_9FUNG</name>
<dbReference type="EMBL" id="JAIXMP010000012">
    <property type="protein sequence ID" value="KAI9264125.1"/>
    <property type="molecule type" value="Genomic_DNA"/>
</dbReference>